<dbReference type="Proteomes" id="UP000287394">
    <property type="component" value="Chromosome"/>
</dbReference>
<sequence length="71" mass="7978">MAKSWSNRKVTNYVSPVLRARNRPSSGSVFLVALVVLFIFFFGLMISITAQVTMHPKQMYKNTNPQAGDSQ</sequence>
<proteinExistence type="predicted"/>
<name>A0A402D1Q5_9BACT</name>
<dbReference type="RefSeq" id="WP_119323424.1">
    <property type="nucleotide sequence ID" value="NZ_AP025739.1"/>
</dbReference>
<reference evidence="1 2" key="1">
    <citation type="journal article" date="2019" name="Int. J. Syst. Evol. Microbiol.">
        <title>Capsulimonas corticalis gen. nov., sp. nov., an aerobic capsulated bacterium, of a novel bacterial order, Capsulimonadales ord. nov., of the class Armatimonadia of the phylum Armatimonadetes.</title>
        <authorList>
            <person name="Li J."/>
            <person name="Kudo C."/>
            <person name="Tonouchi A."/>
        </authorList>
    </citation>
    <scope>NUCLEOTIDE SEQUENCE [LARGE SCALE GENOMIC DNA]</scope>
    <source>
        <strain evidence="1 2">AX-7</strain>
    </source>
</reference>
<dbReference type="EMBL" id="AP025739">
    <property type="protein sequence ID" value="BDI28669.1"/>
    <property type="molecule type" value="Genomic_DNA"/>
</dbReference>
<dbReference type="KEGG" id="ccot:CCAX7_007200"/>
<protein>
    <submittedName>
        <fullName evidence="1">Uncharacterized protein</fullName>
    </submittedName>
</protein>
<keyword evidence="2" id="KW-1185">Reference proteome</keyword>
<evidence type="ECO:0000313" key="1">
    <source>
        <dbReference type="EMBL" id="BDI28669.1"/>
    </source>
</evidence>
<dbReference type="AlphaFoldDB" id="A0A402D1Q5"/>
<accession>A0A402D1Q5</accession>
<gene>
    <name evidence="1" type="ORF">CCAX7_007200</name>
</gene>
<organism evidence="1 2">
    <name type="scientific">Capsulimonas corticalis</name>
    <dbReference type="NCBI Taxonomy" id="2219043"/>
    <lineage>
        <taxon>Bacteria</taxon>
        <taxon>Bacillati</taxon>
        <taxon>Armatimonadota</taxon>
        <taxon>Armatimonadia</taxon>
        <taxon>Capsulimonadales</taxon>
        <taxon>Capsulimonadaceae</taxon>
        <taxon>Capsulimonas</taxon>
    </lineage>
</organism>
<evidence type="ECO:0000313" key="2">
    <source>
        <dbReference type="Proteomes" id="UP000287394"/>
    </source>
</evidence>